<dbReference type="Gene3D" id="2.130.10.10">
    <property type="entry name" value="YVTN repeat-like/Quinoprotein amine dehydrogenase"/>
    <property type="match status" value="1"/>
</dbReference>
<name>A0A3P3Z3C8_LEIBR</name>
<evidence type="ECO:0000256" key="8">
    <source>
        <dbReference type="ARBA" id="ARBA00041244"/>
    </source>
</evidence>
<protein>
    <recommendedName>
        <fullName evidence="8">Arp2/3 complex 41 kDa subunit</fullName>
    </recommendedName>
    <alternativeName>
        <fullName evidence="9">p41-ARC</fullName>
    </alternativeName>
</protein>
<evidence type="ECO:0000256" key="3">
    <source>
        <dbReference type="ARBA" id="ARBA00022490"/>
    </source>
</evidence>
<organism evidence="12 13">
    <name type="scientific">Leishmania braziliensis MHOM/BR/75/M2904</name>
    <dbReference type="NCBI Taxonomy" id="420245"/>
    <lineage>
        <taxon>Eukaryota</taxon>
        <taxon>Discoba</taxon>
        <taxon>Euglenozoa</taxon>
        <taxon>Kinetoplastea</taxon>
        <taxon>Metakinetoplastina</taxon>
        <taxon>Trypanosomatida</taxon>
        <taxon>Trypanosomatidae</taxon>
        <taxon>Leishmaniinae</taxon>
        <taxon>Leishmania</taxon>
        <taxon>Leishmania braziliensis species complex</taxon>
    </lineage>
</organism>
<dbReference type="PANTHER" id="PTHR10709:SF2">
    <property type="entry name" value="ACTIN-RELATED PROTEIN 2_3 COMPLEX SUBUNIT"/>
    <property type="match status" value="1"/>
</dbReference>
<feature type="repeat" description="WD" evidence="10">
    <location>
        <begin position="323"/>
        <end position="348"/>
    </location>
</feature>
<dbReference type="Pfam" id="PF00400">
    <property type="entry name" value="WD40"/>
    <property type="match status" value="2"/>
</dbReference>
<dbReference type="GO" id="GO:0051015">
    <property type="term" value="F:actin filament binding"/>
    <property type="evidence" value="ECO:0007669"/>
    <property type="project" value="TreeGrafter"/>
</dbReference>
<dbReference type="InterPro" id="IPR001680">
    <property type="entry name" value="WD40_rpt"/>
</dbReference>
<evidence type="ECO:0000256" key="7">
    <source>
        <dbReference type="ARBA" id="ARBA00023212"/>
    </source>
</evidence>
<dbReference type="PROSITE" id="PS50082">
    <property type="entry name" value="WD_REPEATS_2"/>
    <property type="match status" value="1"/>
</dbReference>
<evidence type="ECO:0000256" key="6">
    <source>
        <dbReference type="ARBA" id="ARBA00023203"/>
    </source>
</evidence>
<dbReference type="KEGG" id="lbz:LBRM_18_0980"/>
<dbReference type="RefSeq" id="XP_001564022.2">
    <property type="nucleotide sequence ID" value="XM_001563972.2"/>
</dbReference>
<keyword evidence="3" id="KW-0963">Cytoplasm</keyword>
<evidence type="ECO:0000256" key="1">
    <source>
        <dbReference type="ARBA" id="ARBA00004245"/>
    </source>
</evidence>
<dbReference type="VEuPathDB" id="TriTrypDB:LbrM.18.0980"/>
<keyword evidence="6" id="KW-0009">Actin-binding</keyword>
<dbReference type="EMBL" id="LS997617">
    <property type="protein sequence ID" value="SYZ64721.1"/>
    <property type="molecule type" value="Genomic_DNA"/>
</dbReference>
<evidence type="ECO:0000256" key="4">
    <source>
        <dbReference type="ARBA" id="ARBA00022574"/>
    </source>
</evidence>
<dbReference type="InterPro" id="IPR017383">
    <property type="entry name" value="ARPC1"/>
</dbReference>
<accession>A0A3P3Z3C8</accession>
<dbReference type="SMART" id="SM00320">
    <property type="entry name" value="WD40"/>
    <property type="match status" value="5"/>
</dbReference>
<sequence>MVSVSCVTCTALGSDSGSTGPRLASASPPLAALAFSHDGTLVAYAVRRGKALPRDGKCEDACCIVIANTNASAHCACSTWSVPGTAVAPFSQWTVLQILSGGHDAPITALAWCQRTGALLSTSADRGACVWVPRADAEAAKQPLQASKGETHGVTHIEGENARSPSVVSADAPFCAVPQLAVLSAEVRLCPTCVAWSAKGTKLYIGTSGGTVAVGRYDPRHKWWICRLLDDHRPTLQADLSAEAVSPSPTRACSVTALAAHPVENARLAVARLDGTVQVLSTHIKSVDSALGDAGRGAHGDSAGAAATPFSYVYLSHLLPCWVYGMAWSPSGQQLAVVGHDSGLHVWDWGAAPSSPLGGGRSSKGDCSGDGSSKCAAVHTAMWLCQLPLLRCEFASEDVLVAIGFEGRLCAFKSAAASTQLGVRSQRTWKMVSEHAVTQRVDGAQSAADASAHPPSSETAHLAATGRGDETTARGQSSAPSSSSSTNNNAAGCAIASSARQHVAERSPHTSPVDLLVRIPSSEKASTADSMDATFVSAGPDGPVHLWRVCHTTITGSRDVPLPPDR</sequence>
<evidence type="ECO:0000256" key="5">
    <source>
        <dbReference type="ARBA" id="ARBA00022737"/>
    </source>
</evidence>
<dbReference type="GO" id="GO:0034314">
    <property type="term" value="P:Arp2/3 complex-mediated actin nucleation"/>
    <property type="evidence" value="ECO:0007669"/>
    <property type="project" value="InterPro"/>
</dbReference>
<dbReference type="AlphaFoldDB" id="A0A3P3Z3C8"/>
<dbReference type="GO" id="GO:0005885">
    <property type="term" value="C:Arp2/3 protein complex"/>
    <property type="evidence" value="ECO:0007669"/>
    <property type="project" value="InterPro"/>
</dbReference>
<dbReference type="InterPro" id="IPR036322">
    <property type="entry name" value="WD40_repeat_dom_sf"/>
</dbReference>
<dbReference type="PANTHER" id="PTHR10709">
    <property type="entry name" value="ACTIN-RELATED PROTEIN 2/3 COMPLEX SUBUNIT 1"/>
    <property type="match status" value="1"/>
</dbReference>
<feature type="compositionally biased region" description="Low complexity" evidence="11">
    <location>
        <begin position="444"/>
        <end position="457"/>
    </location>
</feature>
<dbReference type="Proteomes" id="UP000319462">
    <property type="component" value="Chromosome 18"/>
</dbReference>
<evidence type="ECO:0000256" key="11">
    <source>
        <dbReference type="SAM" id="MobiDB-lite"/>
    </source>
</evidence>
<comment type="subcellular location">
    <subcellularLocation>
        <location evidence="1">Cytoplasm</location>
        <location evidence="1">Cytoskeleton</location>
    </subcellularLocation>
</comment>
<evidence type="ECO:0000313" key="12">
    <source>
        <dbReference type="EMBL" id="SYZ64721.1"/>
    </source>
</evidence>
<comment type="similarity">
    <text evidence="2">Belongs to the WD repeat ARPC1 family.</text>
</comment>
<reference evidence="12 13" key="1">
    <citation type="submission" date="2018-09" db="EMBL/GenBank/DDBJ databases">
        <authorList>
            <person name="Peiro R."/>
            <person name="Begona"/>
            <person name="Cbmso G."/>
            <person name="Lopez M."/>
            <person name="Gonzalez S."/>
        </authorList>
    </citation>
    <scope>NUCLEOTIDE SEQUENCE [LARGE SCALE GENOMIC DNA]</scope>
</reference>
<keyword evidence="7" id="KW-0206">Cytoskeleton</keyword>
<feature type="region of interest" description="Disordered" evidence="11">
    <location>
        <begin position="436"/>
        <end position="490"/>
    </location>
</feature>
<evidence type="ECO:0000256" key="2">
    <source>
        <dbReference type="ARBA" id="ARBA00006260"/>
    </source>
</evidence>
<feature type="compositionally biased region" description="Low complexity" evidence="11">
    <location>
        <begin position="477"/>
        <end position="490"/>
    </location>
</feature>
<keyword evidence="5" id="KW-0677">Repeat</keyword>
<evidence type="ECO:0000313" key="13">
    <source>
        <dbReference type="Proteomes" id="UP000319462"/>
    </source>
</evidence>
<dbReference type="InterPro" id="IPR015943">
    <property type="entry name" value="WD40/YVTN_repeat-like_dom_sf"/>
</dbReference>
<evidence type="ECO:0000256" key="9">
    <source>
        <dbReference type="ARBA" id="ARBA00041789"/>
    </source>
</evidence>
<gene>
    <name evidence="12" type="ORF">LBRM2904_18.0920</name>
</gene>
<evidence type="ECO:0000256" key="10">
    <source>
        <dbReference type="PROSITE-ProRule" id="PRU00221"/>
    </source>
</evidence>
<dbReference type="SUPFAM" id="SSF50978">
    <property type="entry name" value="WD40 repeat-like"/>
    <property type="match status" value="1"/>
</dbReference>
<keyword evidence="4 10" id="KW-0853">WD repeat</keyword>
<proteinExistence type="inferred from homology"/>